<reference evidence="2" key="1">
    <citation type="journal article" date="2024" name="Proc. Natl. Acad. Sci. U.S.A.">
        <title>Extraordinary preservation of gene collinearity over three hundred million years revealed in homosporous lycophytes.</title>
        <authorList>
            <person name="Li C."/>
            <person name="Wickell D."/>
            <person name="Kuo L.Y."/>
            <person name="Chen X."/>
            <person name="Nie B."/>
            <person name="Liao X."/>
            <person name="Peng D."/>
            <person name="Ji J."/>
            <person name="Jenkins J."/>
            <person name="Williams M."/>
            <person name="Shu S."/>
            <person name="Plott C."/>
            <person name="Barry K."/>
            <person name="Rajasekar S."/>
            <person name="Grimwood J."/>
            <person name="Han X."/>
            <person name="Sun S."/>
            <person name="Hou Z."/>
            <person name="He W."/>
            <person name="Dai G."/>
            <person name="Sun C."/>
            <person name="Schmutz J."/>
            <person name="Leebens-Mack J.H."/>
            <person name="Li F.W."/>
            <person name="Wang L."/>
        </authorList>
    </citation>
    <scope>NUCLEOTIDE SEQUENCE [LARGE SCALE GENOMIC DNA]</scope>
    <source>
        <strain evidence="2">cv. PW_Plant_1</strain>
    </source>
</reference>
<name>A0ACC2AKZ1_DIPCM</name>
<gene>
    <name evidence="1" type="ORF">O6H91_21G059100</name>
</gene>
<proteinExistence type="predicted"/>
<keyword evidence="2" id="KW-1185">Reference proteome</keyword>
<organism evidence="1 2">
    <name type="scientific">Diphasiastrum complanatum</name>
    <name type="common">Issler's clubmoss</name>
    <name type="synonym">Lycopodium complanatum</name>
    <dbReference type="NCBI Taxonomy" id="34168"/>
    <lineage>
        <taxon>Eukaryota</taxon>
        <taxon>Viridiplantae</taxon>
        <taxon>Streptophyta</taxon>
        <taxon>Embryophyta</taxon>
        <taxon>Tracheophyta</taxon>
        <taxon>Lycopodiopsida</taxon>
        <taxon>Lycopodiales</taxon>
        <taxon>Lycopodiaceae</taxon>
        <taxon>Lycopodioideae</taxon>
        <taxon>Diphasiastrum</taxon>
    </lineage>
</organism>
<protein>
    <submittedName>
        <fullName evidence="1">Uncharacterized protein</fullName>
    </submittedName>
</protein>
<comment type="caution">
    <text evidence="1">The sequence shown here is derived from an EMBL/GenBank/DDBJ whole genome shotgun (WGS) entry which is preliminary data.</text>
</comment>
<evidence type="ECO:0000313" key="1">
    <source>
        <dbReference type="EMBL" id="KAJ7518213.1"/>
    </source>
</evidence>
<dbReference type="Proteomes" id="UP001162992">
    <property type="component" value="Chromosome 21"/>
</dbReference>
<accession>A0ACC2AKZ1</accession>
<sequence length="1201" mass="131326">MLAEYGKNTKSACWCSLRERERDPATKESAILPSDIFMSSRSDKTEKMNDRNVACCTRLQYQSRDEKISRILLPINLITAITALLLWAYYPDRCRATAIQAFGEDLSENRLGTQSFRRELQTTGLLVTQDYQALLSLKTTLESHNGVFSPIFGSWAGNATDPCSWNGIGCGIFGGVMRVRSVNLSNSVLRGFIPLELTNLTALVSISLQNNQLNGTIPPKIGTLSYLTSLDLSNNSLSGPIPIDFGGLTNLQFLNLAQNALLGGIPMELLSNCGNLNFLNVSFNMNLGGLLPAGWKNCQNLTHLDLAVANVGGGILVELGELPALQYLNLGENNFTGEIPSALFANCRELNFLDLSCNHLVGAIPAEVGNCSKLTVAMFSQNNLSSIPPEIGQLTDLNWLLLGQNGFVGEVPSQLSSLANLTILDLKNNSFSGSIPSSLSQLKSLEYLFLQRNMLTGSIPAEFSALPNLIYFDLANNLFTGTIPSSLGNLSRTMQFLFLCQNQFTGRIPSELGNLINLQILDIGENQLTGSIPGSIFNLQKLLWLRLSNNRLSGQIPNELNNSTSLMWLNLANNSLSGPLPQNLSSVSSTVKLTFQLNIDKLFYLPRQLGDKDIVLRWLPRLGYPYDGVPGILNRDDSQSFWNFLMRGTSQYPTCQFLSAFAGNGYLQIFNNRLSGSLPPDLGNLTHVNGFHMSNNNFSGAIPPAFNKAGFTFLELANNSLTGEIPTDFGGMRCALVLQLEYNNLSGKIPDSLQQCDQLNVFNVSYNPQMSGPVPFKNQFSIIGNTSYLGDDLLCDAVVKGSALLITSHWCSPTDELPPAGGTAPHSSRSKPSATTIVGIILGCTLGALVIGVIGFCIIGRSAPVKSSSKEFSDDEKDCHGRADTSVQISLFSIELPKQLTYTDLLMATNNFDEGNVVGSGGFGVVYKARLMDGSLVAIKKLIQEGAQADREFLAEMETLGHVHHDNLVPLLGCSTFGSEKLLVYRFMANGSLDDWLHERPEGRQKLGWPLRLNIALGMAKGLKFLHHSCSPPIIHRDMKASNILLDENFEPRLTDFGLARVLGAQETHVSTMVAGTLGYVPPEYCQTWRATIKGDVFSFGVVLLELITGRRPMDSAYNDHNCSNIVEWVIALVKEGSQKKAYDHIVANSGSPVELLQFLKLATWCIEDLPIKRPTMREVLKALEEIKGGNYANSGTERKF</sequence>
<dbReference type="EMBL" id="CM055112">
    <property type="protein sequence ID" value="KAJ7518213.1"/>
    <property type="molecule type" value="Genomic_DNA"/>
</dbReference>
<evidence type="ECO:0000313" key="2">
    <source>
        <dbReference type="Proteomes" id="UP001162992"/>
    </source>
</evidence>